<evidence type="ECO:0000313" key="2">
    <source>
        <dbReference type="Proteomes" id="UP001431209"/>
    </source>
</evidence>
<dbReference type="Gene3D" id="1.25.40.10">
    <property type="entry name" value="Tetratricopeptide repeat domain"/>
    <property type="match status" value="1"/>
</dbReference>
<name>A0AAW2Z3C0_9EUKA</name>
<dbReference type="GO" id="GO:0007005">
    <property type="term" value="P:mitochondrion organization"/>
    <property type="evidence" value="ECO:0007669"/>
    <property type="project" value="TreeGrafter"/>
</dbReference>
<dbReference type="Proteomes" id="UP001431209">
    <property type="component" value="Unassembled WGS sequence"/>
</dbReference>
<dbReference type="EMBL" id="JAOPGA020001001">
    <property type="protein sequence ID" value="KAL0483909.1"/>
    <property type="molecule type" value="Genomic_DNA"/>
</dbReference>
<reference evidence="1 2" key="1">
    <citation type="submission" date="2024-03" db="EMBL/GenBank/DDBJ databases">
        <title>The Acrasis kona genome and developmental transcriptomes reveal deep origins of eukaryotic multicellular pathways.</title>
        <authorList>
            <person name="Sheikh S."/>
            <person name="Fu C.-J."/>
            <person name="Brown M.W."/>
            <person name="Baldauf S.L."/>
        </authorList>
    </citation>
    <scope>NUCLEOTIDE SEQUENCE [LARGE SCALE GENOMIC DNA]</scope>
    <source>
        <strain evidence="1 2">ATCC MYA-3509</strain>
    </source>
</reference>
<dbReference type="InterPro" id="IPR011990">
    <property type="entry name" value="TPR-like_helical_dom_sf"/>
</dbReference>
<dbReference type="AlphaFoldDB" id="A0AAW2Z3C0"/>
<dbReference type="InterPro" id="IPR051114">
    <property type="entry name" value="Mito_RNA_Proc_CCM1"/>
</dbReference>
<gene>
    <name evidence="1" type="ORF">AKO1_004506</name>
</gene>
<proteinExistence type="predicted"/>
<evidence type="ECO:0000313" key="1">
    <source>
        <dbReference type="EMBL" id="KAL0483909.1"/>
    </source>
</evidence>
<accession>A0AAW2Z3C0</accession>
<protein>
    <submittedName>
        <fullName evidence="1">PCMP-E96</fullName>
    </submittedName>
</protein>
<comment type="caution">
    <text evidence="1">The sequence shown here is derived from an EMBL/GenBank/DDBJ whole genome shotgun (WGS) entry which is preliminary data.</text>
</comment>
<dbReference type="GO" id="GO:0006396">
    <property type="term" value="P:RNA processing"/>
    <property type="evidence" value="ECO:0007669"/>
    <property type="project" value="TreeGrafter"/>
</dbReference>
<keyword evidence="2" id="KW-1185">Reference proteome</keyword>
<dbReference type="GO" id="GO:0003729">
    <property type="term" value="F:mRNA binding"/>
    <property type="evidence" value="ECO:0007669"/>
    <property type="project" value="TreeGrafter"/>
</dbReference>
<dbReference type="PANTHER" id="PTHR47934">
    <property type="entry name" value="PENTATRICOPEPTIDE REPEAT-CONTAINING PROTEIN PET309, MITOCHONDRIAL"/>
    <property type="match status" value="1"/>
</dbReference>
<dbReference type="GO" id="GO:0005739">
    <property type="term" value="C:mitochondrion"/>
    <property type="evidence" value="ECO:0007669"/>
    <property type="project" value="TreeGrafter"/>
</dbReference>
<organism evidence="1 2">
    <name type="scientific">Acrasis kona</name>
    <dbReference type="NCBI Taxonomy" id="1008807"/>
    <lineage>
        <taxon>Eukaryota</taxon>
        <taxon>Discoba</taxon>
        <taxon>Heterolobosea</taxon>
        <taxon>Tetramitia</taxon>
        <taxon>Eutetramitia</taxon>
        <taxon>Acrasidae</taxon>
        <taxon>Acrasis</taxon>
    </lineage>
</organism>
<dbReference type="PANTHER" id="PTHR47934:SF6">
    <property type="entry name" value="MITOCHONDRIAL GROUP I INTRON SPLICING FACTOR CCM1-RELATED"/>
    <property type="match status" value="1"/>
</dbReference>
<sequence>MTKLTNLRHQGLINQHKKVYTKIRSRFLDVDILNEAILAQSLLGTGKKVNLILQKMFKLNIRPDINTINNVLLGLKRRKSRKALYFTRTMCNNYNIQPTTETINHVLDTFYSIGDVRRLIHSNKLFQQFNVPRDSHSYITLIKGCLGHSRGKIAYGLFESCPLALKNQTMFNLIFVQCAIKNEFDKLSKVLEEMKQNKVEMCPDSLQQVMKSMYNNNESESIPILINCIINHNFLNQETATDVMKVLCEQLDLKNIQSLFNCLNSSNLLSTQAHEFVIVACISDGQDEAAKQLNIGIDPVRFAVLSISGYHKSGRNHMIDQTVNTHETEWSVYSEAIKCYLDQQELDIVEFLLHKMIRLCRLRQDSELVEEVRSAFNRLNEEERAVKLLSETLLKKDPLVKSGRVLSLKSLYDVN</sequence>